<accession>A0A1X1YBI4</accession>
<dbReference type="OrthoDB" id="4636512at2"/>
<dbReference type="RefSeq" id="WP_085266101.1">
    <property type="nucleotide sequence ID" value="NZ_LQPG01000035.1"/>
</dbReference>
<protein>
    <submittedName>
        <fullName evidence="1">Uncharacterized protein</fullName>
    </submittedName>
</protein>
<evidence type="ECO:0000313" key="1">
    <source>
        <dbReference type="EMBL" id="ORW08463.1"/>
    </source>
</evidence>
<sequence>MTVRDPYNLGYADLLASIARSYGIKFEVFDSGGGCLIAEARLEGGVWLWITDWDAGLMGLERRRQLESEGIAIGYNVSLYPSDPAHPDWVDGQTILASVRHQTASATMLPQLVAQALAALGGNEHHNYDAAGVHTITTGIDSC</sequence>
<proteinExistence type="predicted"/>
<comment type="caution">
    <text evidence="1">The sequence shown here is derived from an EMBL/GenBank/DDBJ whole genome shotgun (WGS) entry which is preliminary data.</text>
</comment>
<reference evidence="1 2" key="1">
    <citation type="submission" date="2016-01" db="EMBL/GenBank/DDBJ databases">
        <title>The new phylogeny of the genus Mycobacterium.</title>
        <authorList>
            <person name="Tarcisio F."/>
            <person name="Conor M."/>
            <person name="Antonella G."/>
            <person name="Elisabetta G."/>
            <person name="Giulia F.S."/>
            <person name="Sara T."/>
            <person name="Anna F."/>
            <person name="Clotilde B."/>
            <person name="Roberto B."/>
            <person name="Veronica D.S."/>
            <person name="Fabio R."/>
            <person name="Monica P."/>
            <person name="Olivier J."/>
            <person name="Enrico T."/>
            <person name="Nicola S."/>
        </authorList>
    </citation>
    <scope>NUCLEOTIDE SEQUENCE [LARGE SCALE GENOMIC DNA]</scope>
    <source>
        <strain evidence="1 2">DSM 45394</strain>
    </source>
</reference>
<evidence type="ECO:0000313" key="2">
    <source>
        <dbReference type="Proteomes" id="UP000193866"/>
    </source>
</evidence>
<dbReference type="EMBL" id="LQPG01000035">
    <property type="protein sequence ID" value="ORW08463.1"/>
    <property type="molecule type" value="Genomic_DNA"/>
</dbReference>
<organism evidence="1 2">
    <name type="scientific">Mycolicibacter longobardus</name>
    <dbReference type="NCBI Taxonomy" id="1108812"/>
    <lineage>
        <taxon>Bacteria</taxon>
        <taxon>Bacillati</taxon>
        <taxon>Actinomycetota</taxon>
        <taxon>Actinomycetes</taxon>
        <taxon>Mycobacteriales</taxon>
        <taxon>Mycobacteriaceae</taxon>
        <taxon>Mycolicibacter</taxon>
    </lineage>
</organism>
<name>A0A1X1YBI4_9MYCO</name>
<keyword evidence="2" id="KW-1185">Reference proteome</keyword>
<dbReference type="AlphaFoldDB" id="A0A1X1YBI4"/>
<dbReference type="Proteomes" id="UP000193866">
    <property type="component" value="Unassembled WGS sequence"/>
</dbReference>
<dbReference type="STRING" id="1108812.AWC16_18860"/>
<gene>
    <name evidence="1" type="ORF">AWC16_18860</name>
</gene>